<evidence type="ECO:0000259" key="3">
    <source>
        <dbReference type="PROSITE" id="PS50102"/>
    </source>
</evidence>
<dbReference type="PROSITE" id="PS50102">
    <property type="entry name" value="RRM"/>
    <property type="match status" value="3"/>
</dbReference>
<dbReference type="SUPFAM" id="SSF54928">
    <property type="entry name" value="RNA-binding domain, RBD"/>
    <property type="match status" value="4"/>
</dbReference>
<dbReference type="FunFam" id="3.30.70.330:FF:000072">
    <property type="entry name" value="heterogeneous nuclear ribonucleoprotein L isoform X1"/>
    <property type="match status" value="1"/>
</dbReference>
<evidence type="ECO:0000256" key="1">
    <source>
        <dbReference type="PROSITE-ProRule" id="PRU00176"/>
    </source>
</evidence>
<dbReference type="CDD" id="cd12694">
    <property type="entry name" value="RRM2_hnRNPL_like"/>
    <property type="match status" value="1"/>
</dbReference>
<proteinExistence type="predicted"/>
<accession>A0A3M6UEF3</accession>
<dbReference type="AlphaFoldDB" id="A0A3M6UEF3"/>
<keyword evidence="1" id="KW-0694">RNA-binding</keyword>
<sequence>MAEKHALHESDEGYAESGYENGGFKRQKLASGEAHRTYQAGGGGNPHYTDPSPVIHVRGVADEAREQDLMHALSTFGSISCVTMMPKLRQALVEFDEVSSAKSLMDYTQGGQTIVLSGRPAYFNFSKSKSISKNLHIQQELPPNRILLITIINPQYPITTDILHTIFSKQGQVLRIVIFRKSGLQAMVEFATVDQAQQAKDVLNSADIYTGCNTLKIEYSRATSLNVYKNDEETFDYTEDKAHGAVGVRPPMKEGLLSRPPGGPYPGRGGMVMRGPRPLLQQSPMAGGCVLMVYGLHQHKMNCDRVFNILCCYGNVLKVKFLMNKPGAAMVELSDHVACNTVIQCLRNQQLFGEQLEFSFSKQKYLVDASTVSDLPDGTPCYKTYTNSKNQRFWTPEQSSKNRIFSPTKVLHFFNAPPDFETEKVTEMCSNCGVEPPVAVKVFPNASRSAAGLLEWNSPSQALEALAACNHYVIRDPAAKTIFTVKLAFSSMSSAQ</sequence>
<dbReference type="Gene3D" id="3.30.70.330">
    <property type="match status" value="4"/>
</dbReference>
<feature type="domain" description="RRM" evidence="3">
    <location>
        <begin position="289"/>
        <end position="363"/>
    </location>
</feature>
<dbReference type="GO" id="GO:0003723">
    <property type="term" value="F:RNA binding"/>
    <property type="evidence" value="ECO:0007669"/>
    <property type="project" value="UniProtKB-UniRule"/>
</dbReference>
<dbReference type="Pfam" id="PF13893">
    <property type="entry name" value="RRM_5"/>
    <property type="match status" value="1"/>
</dbReference>
<dbReference type="InterPro" id="IPR055204">
    <property type="entry name" value="HNRNPL_RRM"/>
</dbReference>
<evidence type="ECO:0000313" key="4">
    <source>
        <dbReference type="EMBL" id="RMX52051.1"/>
    </source>
</evidence>
<dbReference type="EMBL" id="RCHS01001704">
    <property type="protein sequence ID" value="RMX52051.1"/>
    <property type="molecule type" value="Genomic_DNA"/>
</dbReference>
<protein>
    <recommendedName>
        <fullName evidence="3">RRM domain-containing protein</fullName>
    </recommendedName>
</protein>
<dbReference type="CDD" id="cd12427">
    <property type="entry name" value="RRM4_hnRNPL_like"/>
    <property type="match status" value="1"/>
</dbReference>
<dbReference type="Pfam" id="PF00076">
    <property type="entry name" value="RRM_1"/>
    <property type="match status" value="1"/>
</dbReference>
<dbReference type="OrthoDB" id="302770at2759"/>
<evidence type="ECO:0000256" key="2">
    <source>
        <dbReference type="SAM" id="MobiDB-lite"/>
    </source>
</evidence>
<dbReference type="Proteomes" id="UP000275408">
    <property type="component" value="Unassembled WGS sequence"/>
</dbReference>
<gene>
    <name evidence="4" type="ORF">pdam_00003774</name>
</gene>
<organism evidence="4 5">
    <name type="scientific">Pocillopora damicornis</name>
    <name type="common">Cauliflower coral</name>
    <name type="synonym">Millepora damicornis</name>
    <dbReference type="NCBI Taxonomy" id="46731"/>
    <lineage>
        <taxon>Eukaryota</taxon>
        <taxon>Metazoa</taxon>
        <taxon>Cnidaria</taxon>
        <taxon>Anthozoa</taxon>
        <taxon>Hexacorallia</taxon>
        <taxon>Scleractinia</taxon>
        <taxon>Astrocoeniina</taxon>
        <taxon>Pocilloporidae</taxon>
        <taxon>Pocillopora</taxon>
    </lineage>
</organism>
<feature type="domain" description="RRM" evidence="3">
    <location>
        <begin position="145"/>
        <end position="222"/>
    </location>
</feature>
<dbReference type="InterPro" id="IPR000504">
    <property type="entry name" value="RRM_dom"/>
</dbReference>
<feature type="compositionally biased region" description="Basic and acidic residues" evidence="2">
    <location>
        <begin position="1"/>
        <end position="11"/>
    </location>
</feature>
<dbReference type="SMART" id="SM00360">
    <property type="entry name" value="RRM"/>
    <property type="match status" value="3"/>
</dbReference>
<dbReference type="PANTHER" id="PTHR15592">
    <property type="entry name" value="MATRIN 3/NUCLEAR PROTEIN 220-RELATED"/>
    <property type="match status" value="1"/>
</dbReference>
<feature type="region of interest" description="Disordered" evidence="2">
    <location>
        <begin position="1"/>
        <end position="51"/>
    </location>
</feature>
<reference evidence="4 5" key="1">
    <citation type="journal article" date="2018" name="Sci. Rep.">
        <title>Comparative analysis of the Pocillopora damicornis genome highlights role of immune system in coral evolution.</title>
        <authorList>
            <person name="Cunning R."/>
            <person name="Bay R.A."/>
            <person name="Gillette P."/>
            <person name="Baker A.C."/>
            <person name="Traylor-Knowles N."/>
        </authorList>
    </citation>
    <scope>NUCLEOTIDE SEQUENCE [LARGE SCALE GENOMIC DNA]</scope>
    <source>
        <strain evidence="4">RSMAS</strain>
        <tissue evidence="4">Whole animal</tissue>
    </source>
</reference>
<dbReference type="InterPro" id="IPR035979">
    <property type="entry name" value="RBD_domain_sf"/>
</dbReference>
<evidence type="ECO:0000313" key="5">
    <source>
        <dbReference type="Proteomes" id="UP000275408"/>
    </source>
</evidence>
<dbReference type="InterPro" id="IPR012677">
    <property type="entry name" value="Nucleotide-bd_a/b_plait_sf"/>
</dbReference>
<feature type="domain" description="RRM" evidence="3">
    <location>
        <begin position="53"/>
        <end position="128"/>
    </location>
</feature>
<comment type="caution">
    <text evidence="4">The sequence shown here is derived from an EMBL/GenBank/DDBJ whole genome shotgun (WGS) entry which is preliminary data.</text>
</comment>
<dbReference type="OMA" id="FFGHEMQ"/>
<keyword evidence="5" id="KW-1185">Reference proteome</keyword>
<dbReference type="CDD" id="cd12424">
    <property type="entry name" value="RRM3_hnRNPL_like"/>
    <property type="match status" value="1"/>
</dbReference>
<dbReference type="STRING" id="46731.A0A3M6UEF3"/>
<dbReference type="Pfam" id="PF22976">
    <property type="entry name" value="RRM_10"/>
    <property type="match status" value="1"/>
</dbReference>
<name>A0A3M6UEF3_POCDA</name>